<protein>
    <submittedName>
        <fullName evidence="1">Uncharacterized protein</fullName>
    </submittedName>
</protein>
<dbReference type="Proteomes" id="UP000307244">
    <property type="component" value="Unassembled WGS sequence"/>
</dbReference>
<organism evidence="1 2">
    <name type="scientific">Pedobacter frigoris</name>
    <dbReference type="NCBI Taxonomy" id="2571272"/>
    <lineage>
        <taxon>Bacteria</taxon>
        <taxon>Pseudomonadati</taxon>
        <taxon>Bacteroidota</taxon>
        <taxon>Sphingobacteriia</taxon>
        <taxon>Sphingobacteriales</taxon>
        <taxon>Sphingobacteriaceae</taxon>
        <taxon>Pedobacter</taxon>
    </lineage>
</organism>
<keyword evidence="2" id="KW-1185">Reference proteome</keyword>
<name>A0A4U1CCN7_9SPHI</name>
<gene>
    <name evidence="1" type="ORF">FA047_19310</name>
</gene>
<reference evidence="1 2" key="1">
    <citation type="submission" date="2019-04" db="EMBL/GenBank/DDBJ databases">
        <title>Pedobacter sp. RP-3-15 sp. nov., isolated from Arctic soil.</title>
        <authorList>
            <person name="Dahal R.H."/>
            <person name="Kim D.-U."/>
        </authorList>
    </citation>
    <scope>NUCLEOTIDE SEQUENCE [LARGE SCALE GENOMIC DNA]</scope>
    <source>
        <strain evidence="1 2">RP-3-15</strain>
    </source>
</reference>
<dbReference type="OrthoDB" id="609485at2"/>
<sequence length="766" mass="85826">MGYHNLANASASLFIHFDKSIYSNNETVWFTGYFLNTTPEQLKSNEILSLALIRDIDSAIIKWDKYLITGGLSFGSMALPDSMLAGDYHFQATTNKVSKGIPDIVFTQRIIIKTNIDPTFNAGVKLLKEGGIGKAPHQAVLSVLTRDARFLPKPVDVTYKYGTIVKRGKTNASGELVMDVPEQENISDPNLYIKVKYGKDSSFLNLTLPVTKRKASVGFYPESGNLIQNMPSIVAWEVKDNQLALVTTKALLYKNDDVIDTIETNSYGIGKFILLPEKDCTYKVKLLHSAFTDSIYKLPNPLEKGLSISIVNAAATDTLTMRVINTVPQNAALRIHNFKETFLYDELDFTTTHKLLRIPLNEVPKGLNTITISDSLGRPLAERIFFAHYNPEPKITLATDKSVYGQREKVTLKISLRQPDTLGFLSIACVQENRLSPKLSSDIERYGYLENQLRNLPVSLNGNGYSDKNYMEDILLVKGWRRYTWQDVLNTKSADTLKIYDPIGLTLNVKKNDKEIKAPVDITILGGQELDIKKTDNVGQLALDTKDLLIEAGGKMQAIVLGKNQSIYSIKANDPYINLNKRYLKSLSVEKTEIPSNVQNNSELALKSNEKILRLKEVKITSGTDNTLYKRGANPCGDYVCRNNILNCMNHISDPSNTHPIKGRTYMNHGFPTMYKGCDPEDLRSFITKLNPVYTKREFYVDSHSDPIEPAFVSTLFWSHGTVLSNKDKEIVFYTGDIVGKFRIVVQGVTETDVAHGAYSFEVKGK</sequence>
<evidence type="ECO:0000313" key="1">
    <source>
        <dbReference type="EMBL" id="TKC03712.1"/>
    </source>
</evidence>
<dbReference type="RefSeq" id="WP_136837736.1">
    <property type="nucleotide sequence ID" value="NZ_SWBQ01000007.1"/>
</dbReference>
<proteinExistence type="predicted"/>
<accession>A0A4U1CCN7</accession>
<dbReference type="Gene3D" id="2.60.40.1930">
    <property type="match status" value="1"/>
</dbReference>
<dbReference type="EMBL" id="SWBQ01000007">
    <property type="protein sequence ID" value="TKC03712.1"/>
    <property type="molecule type" value="Genomic_DNA"/>
</dbReference>
<comment type="caution">
    <text evidence="1">The sequence shown here is derived from an EMBL/GenBank/DDBJ whole genome shotgun (WGS) entry which is preliminary data.</text>
</comment>
<evidence type="ECO:0000313" key="2">
    <source>
        <dbReference type="Proteomes" id="UP000307244"/>
    </source>
</evidence>
<dbReference type="AlphaFoldDB" id="A0A4U1CCN7"/>